<reference evidence="2 3" key="1">
    <citation type="submission" date="2019-12" db="EMBL/GenBank/DDBJ databases">
        <title>Genomic-based taxomic classification of the family Erythrobacteraceae.</title>
        <authorList>
            <person name="Xu L."/>
        </authorList>
    </citation>
    <scope>NUCLEOTIDE SEQUENCE [LARGE SCALE GENOMIC DNA]</scope>
    <source>
        <strain evidence="2 3">H32</strain>
    </source>
</reference>
<dbReference type="EMBL" id="WTYO01000005">
    <property type="protein sequence ID" value="MXO69505.1"/>
    <property type="molecule type" value="Genomic_DNA"/>
</dbReference>
<organism evidence="2 3">
    <name type="scientific">Pelagerythrobacter marinus</name>
    <dbReference type="NCBI Taxonomy" id="538382"/>
    <lineage>
        <taxon>Bacteria</taxon>
        <taxon>Pseudomonadati</taxon>
        <taxon>Pseudomonadota</taxon>
        <taxon>Alphaproteobacteria</taxon>
        <taxon>Sphingomonadales</taxon>
        <taxon>Erythrobacteraceae</taxon>
        <taxon>Pelagerythrobacter</taxon>
    </lineage>
</organism>
<sequence>MHRRRAGTALAALMLAGQPALAAASSCMDGDPQAWLDTPAQRALYTRLGAYLSCPDHPVDGPLADRAACNYFVGKVLQEEFGVDDFVRPTGGWLTANEIAAKVAAPQSRWRSLGPAASQAALRRASEAAGEGAAVIAVSTGSPGHVALVLPGALRRSGNWKLDVPNSASFSLGAVEKAYVFCRLSYAFGGPEGVTLYRRES</sequence>
<gene>
    <name evidence="2" type="ORF">GRI72_11810</name>
</gene>
<evidence type="ECO:0000256" key="1">
    <source>
        <dbReference type="SAM" id="SignalP"/>
    </source>
</evidence>
<evidence type="ECO:0000313" key="3">
    <source>
        <dbReference type="Proteomes" id="UP000444401"/>
    </source>
</evidence>
<keyword evidence="3" id="KW-1185">Reference proteome</keyword>
<dbReference type="Gene3D" id="3.90.1720.10">
    <property type="entry name" value="endopeptidase domain like (from Nostoc punctiforme)"/>
    <property type="match status" value="1"/>
</dbReference>
<keyword evidence="1" id="KW-0732">Signal</keyword>
<dbReference type="Proteomes" id="UP000444401">
    <property type="component" value="Unassembled WGS sequence"/>
</dbReference>
<dbReference type="PROSITE" id="PS51257">
    <property type="entry name" value="PROKAR_LIPOPROTEIN"/>
    <property type="match status" value="1"/>
</dbReference>
<comment type="caution">
    <text evidence="2">The sequence shown here is derived from an EMBL/GenBank/DDBJ whole genome shotgun (WGS) entry which is preliminary data.</text>
</comment>
<feature type="signal peptide" evidence="1">
    <location>
        <begin position="1"/>
        <end position="22"/>
    </location>
</feature>
<accession>A0ABW9UY33</accession>
<proteinExistence type="predicted"/>
<feature type="chain" id="PRO_5047110867" evidence="1">
    <location>
        <begin position="23"/>
        <end position="201"/>
    </location>
</feature>
<dbReference type="RefSeq" id="WP_160734116.1">
    <property type="nucleotide sequence ID" value="NZ_WTYO01000005.1"/>
</dbReference>
<name>A0ABW9UY33_9SPHN</name>
<evidence type="ECO:0000313" key="2">
    <source>
        <dbReference type="EMBL" id="MXO69505.1"/>
    </source>
</evidence>
<protein>
    <submittedName>
        <fullName evidence="2">Uncharacterized protein</fullName>
    </submittedName>
</protein>